<dbReference type="AlphaFoldDB" id="A0A923HN39"/>
<protein>
    <submittedName>
        <fullName evidence="1">Uncharacterized protein</fullName>
    </submittedName>
</protein>
<proteinExistence type="predicted"/>
<dbReference type="RefSeq" id="WP_186914690.1">
    <property type="nucleotide sequence ID" value="NZ_JACOFZ010000001.1"/>
</dbReference>
<reference evidence="1" key="1">
    <citation type="submission" date="2020-08" db="EMBL/GenBank/DDBJ databases">
        <title>Novel species isolated from subtropical streams in China.</title>
        <authorList>
            <person name="Lu H."/>
        </authorList>
    </citation>
    <scope>NUCLEOTIDE SEQUENCE</scope>
    <source>
        <strain evidence="1">LX22W</strain>
    </source>
</reference>
<comment type="caution">
    <text evidence="1">The sequence shown here is derived from an EMBL/GenBank/DDBJ whole genome shotgun (WGS) entry which is preliminary data.</text>
</comment>
<evidence type="ECO:0000313" key="1">
    <source>
        <dbReference type="EMBL" id="MBC3880836.1"/>
    </source>
</evidence>
<organism evidence="1 2">
    <name type="scientific">Undibacterium nitidum</name>
    <dbReference type="NCBI Taxonomy" id="2762298"/>
    <lineage>
        <taxon>Bacteria</taxon>
        <taxon>Pseudomonadati</taxon>
        <taxon>Pseudomonadota</taxon>
        <taxon>Betaproteobacteria</taxon>
        <taxon>Burkholderiales</taxon>
        <taxon>Oxalobacteraceae</taxon>
        <taxon>Undibacterium</taxon>
    </lineage>
</organism>
<dbReference type="EMBL" id="JACOFZ010000001">
    <property type="protein sequence ID" value="MBC3880836.1"/>
    <property type="molecule type" value="Genomic_DNA"/>
</dbReference>
<name>A0A923HN39_9BURK</name>
<accession>A0A923HN39</accession>
<sequence>MFNWFNASQAKEFANKLADFLIEKMPKVDANKKDKMLKKRGEVIAAALWQVDEYKKQHKLNVYQKAQLGNTLKWRLIEAQFEKEFADEITHLVLTSL</sequence>
<gene>
    <name evidence="1" type="ORF">H8K36_05570</name>
</gene>
<dbReference type="Proteomes" id="UP000627446">
    <property type="component" value="Unassembled WGS sequence"/>
</dbReference>
<keyword evidence="2" id="KW-1185">Reference proteome</keyword>
<evidence type="ECO:0000313" key="2">
    <source>
        <dbReference type="Proteomes" id="UP000627446"/>
    </source>
</evidence>